<dbReference type="GO" id="GO:0005634">
    <property type="term" value="C:nucleus"/>
    <property type="evidence" value="ECO:0007669"/>
    <property type="project" value="TreeGrafter"/>
</dbReference>
<dbReference type="RefSeq" id="XP_028966353.1">
    <property type="nucleotide sequence ID" value="XM_029110520.1"/>
</dbReference>
<evidence type="ECO:0000313" key="10">
    <source>
        <dbReference type="Proteomes" id="UP000694867"/>
    </source>
</evidence>
<evidence type="ECO:0000256" key="1">
    <source>
        <dbReference type="ARBA" id="ARBA00004245"/>
    </source>
</evidence>
<comment type="subcellular location">
    <subcellularLocation>
        <location evidence="1">Cytoplasm</location>
        <location evidence="1">Cytoskeleton</location>
    </subcellularLocation>
</comment>
<evidence type="ECO:0000256" key="2">
    <source>
        <dbReference type="ARBA" id="ARBA00022490"/>
    </source>
</evidence>
<feature type="compositionally biased region" description="Basic and acidic residues" evidence="8">
    <location>
        <begin position="729"/>
        <end position="740"/>
    </location>
</feature>
<keyword evidence="2" id="KW-0963">Cytoplasm</keyword>
<evidence type="ECO:0000256" key="7">
    <source>
        <dbReference type="SAM" id="Coils"/>
    </source>
</evidence>
<feature type="compositionally biased region" description="Low complexity" evidence="8">
    <location>
        <begin position="299"/>
        <end position="308"/>
    </location>
</feature>
<reference evidence="11" key="1">
    <citation type="submission" date="2025-08" db="UniProtKB">
        <authorList>
            <consortium name="RefSeq"/>
        </authorList>
    </citation>
    <scope>IDENTIFICATION</scope>
</reference>
<feature type="domain" description="CAP-Gly" evidence="9">
    <location>
        <begin position="185"/>
        <end position="227"/>
    </location>
</feature>
<keyword evidence="4" id="KW-0677">Repeat</keyword>
<accession>A0AAJ7SCR9</accession>
<dbReference type="InterPro" id="IPR032108">
    <property type="entry name" value="CLIP1_ZNF"/>
</dbReference>
<feature type="region of interest" description="Disordered" evidence="8">
    <location>
        <begin position="729"/>
        <end position="763"/>
    </location>
</feature>
<evidence type="ECO:0000256" key="6">
    <source>
        <dbReference type="ARBA" id="ARBA00023212"/>
    </source>
</evidence>
<dbReference type="Gene3D" id="2.30.30.190">
    <property type="entry name" value="CAP Gly-rich-like domain"/>
    <property type="match status" value="2"/>
</dbReference>
<dbReference type="GO" id="GO:0035371">
    <property type="term" value="C:microtubule plus-end"/>
    <property type="evidence" value="ECO:0007669"/>
    <property type="project" value="TreeGrafter"/>
</dbReference>
<evidence type="ECO:0000256" key="4">
    <source>
        <dbReference type="ARBA" id="ARBA00022737"/>
    </source>
</evidence>
<feature type="coiled-coil region" evidence="7">
    <location>
        <begin position="514"/>
        <end position="707"/>
    </location>
</feature>
<evidence type="ECO:0000313" key="11">
    <source>
        <dbReference type="RefSeq" id="XP_028966353.1"/>
    </source>
</evidence>
<sequence length="1322" mass="151207">MSRSGSPFCESPLHWYDIKDPSDILTHDPDDFIIGDRVWVNGTKPGYIQFIGETKFAAGDWAGIVLDEPIGKNDGSVSGVRYFQCEPRRGVFARLQRLTRYPMSGHTGANDSTLLQEAPGKSITTRTVVRPCSPGAVGRVTPTSPPRAVITNTESVAVDHGLRIGDRVIVNASSGFKNGTLRFIGATEFAQGHWCGVELDEPVGKNDGSVNGKRYFACRSKYGLFAPVHKVAREGGHTTTTVHTTTRTTKVTSPPRMVTRTGSRESIASNVSSTSSHSIRRSKPRLGVTSLAAGERHSGQQSQQQGQSTNKPLSSILSPNQGVLQDALREKEEHIEQLLKERDLEQTEIARVTAHMEETEAKLDALRAEYAKATEASAEERDALKKQLKQAERECDELNRKIEDLQFALEEIEINKADADQERKNLLEKVADLEKMLQSGADAKSPEGQANLKLVEIEAKHRKEIDEYKRRLEDSHGEIKAFRDSVDVEKRAHKEIEKTISAKDAQLKSCDAELVKTRKTCEELRGRVEQLENELFEMAEKSQEVKGEEIEELRKQLRDGEKKLIEERQSLLKTQKERTDLLAQCDIFERQVKDIQKQNDDYREELNRASEQGGQLTTKLEGEIEVLKKKLRDADASLNQERNLKAEILDKKDNLEFQVAESSSKLEELEKSLRTSKNYVEQLEEEKRNLKAEVESLIREASEKEFKALSSEKTSDGLLQEKIAEAESYRSQISERDDKISQLSRSLNESQQEATSLGNELDSIRSKLESERRNSETALKKAEHECQSMRFELENTSESLKTELDNLKKLYDQSLKDADMSRKKLKANEEERNDLQAKISKLVCDLENARSTKDVVHGEMSELRKEISDLKLKVCEVENAKSTAVREMEREKERCRSLEQKLANSEAMMNREQGDAKRRIEDLEERLDKAQNLHRTLNDEHLSKNLKSTNEINELRDCIRNLKDNLSDLERQIAEARRNDDSLRSANDRLKNELESLNRMVAAGDSERERQMDRLFDEKRSNENKLQTELDNALSEVERLRRALDDERHRFEDLKTEVNIKSDKLNRAEELIHKNEAERKEQVLNFKSQMENLRSEFDRYRRTLEENLEETKLTSSHIEGQREVVEELHRQLSLREVEAQQKGSENATLLLRIEDLERRNQSLVKETSRLESVTRSSRSRSKSPTGDDDNSRRILEEKDSQIDFLNSIIVDMQRKNDDFRARIQILETTPDEFKTAVNSLSHKPIFRCSSKNGRVKTVRPPRLFCDICEVFDRHDTDDCPQQASEAVDHSKNQGGRGPSNRPYCDNCETFGHDASKCEIEEY</sequence>
<keyword evidence="10" id="KW-1185">Reference proteome</keyword>
<feature type="compositionally biased region" description="Polar residues" evidence="8">
    <location>
        <begin position="741"/>
        <end position="758"/>
    </location>
</feature>
<feature type="compositionally biased region" description="Low complexity" evidence="8">
    <location>
        <begin position="237"/>
        <end position="252"/>
    </location>
</feature>
<keyword evidence="5 7" id="KW-0175">Coiled coil</keyword>
<feature type="region of interest" description="Disordered" evidence="8">
    <location>
        <begin position="235"/>
        <end position="318"/>
    </location>
</feature>
<dbReference type="PROSITE" id="PS00845">
    <property type="entry name" value="CAP_GLY_1"/>
    <property type="match status" value="2"/>
</dbReference>
<evidence type="ECO:0000256" key="5">
    <source>
        <dbReference type="ARBA" id="ARBA00023054"/>
    </source>
</evidence>
<dbReference type="CTD" id="35042"/>
<dbReference type="GO" id="GO:0031122">
    <property type="term" value="P:cytoplasmic microtubule organization"/>
    <property type="evidence" value="ECO:0007669"/>
    <property type="project" value="TreeGrafter"/>
</dbReference>
<feature type="domain" description="CAP-Gly" evidence="9">
    <location>
        <begin position="52"/>
        <end position="94"/>
    </location>
</feature>
<dbReference type="PANTHER" id="PTHR18916">
    <property type="entry name" value="DYNACTIN 1-RELATED MICROTUBULE-BINDING"/>
    <property type="match status" value="1"/>
</dbReference>
<dbReference type="SUPFAM" id="SSF74924">
    <property type="entry name" value="Cap-Gly domain"/>
    <property type="match status" value="2"/>
</dbReference>
<dbReference type="Pfam" id="PF16641">
    <property type="entry name" value="CLIP1_ZNF"/>
    <property type="match status" value="2"/>
</dbReference>
<dbReference type="GO" id="GO:0051010">
    <property type="term" value="F:microtubule plus-end binding"/>
    <property type="evidence" value="ECO:0007669"/>
    <property type="project" value="TreeGrafter"/>
</dbReference>
<dbReference type="GO" id="GO:0005938">
    <property type="term" value="C:cell cortex"/>
    <property type="evidence" value="ECO:0007669"/>
    <property type="project" value="TreeGrafter"/>
</dbReference>
<evidence type="ECO:0000256" key="8">
    <source>
        <dbReference type="SAM" id="MobiDB-lite"/>
    </source>
</evidence>
<dbReference type="Pfam" id="PF01302">
    <property type="entry name" value="CAP_GLY"/>
    <property type="match status" value="2"/>
</dbReference>
<dbReference type="KEGG" id="goe:100897729"/>
<dbReference type="GeneID" id="100897729"/>
<dbReference type="PROSITE" id="PS50245">
    <property type="entry name" value="CAP_GLY_2"/>
    <property type="match status" value="2"/>
</dbReference>
<feature type="region of interest" description="Disordered" evidence="8">
    <location>
        <begin position="1279"/>
        <end position="1298"/>
    </location>
</feature>
<organism evidence="10 11">
    <name type="scientific">Galendromus occidentalis</name>
    <name type="common">western predatory mite</name>
    <dbReference type="NCBI Taxonomy" id="34638"/>
    <lineage>
        <taxon>Eukaryota</taxon>
        <taxon>Metazoa</taxon>
        <taxon>Ecdysozoa</taxon>
        <taxon>Arthropoda</taxon>
        <taxon>Chelicerata</taxon>
        <taxon>Arachnida</taxon>
        <taxon>Acari</taxon>
        <taxon>Parasitiformes</taxon>
        <taxon>Mesostigmata</taxon>
        <taxon>Gamasina</taxon>
        <taxon>Phytoseioidea</taxon>
        <taxon>Phytoseiidae</taxon>
        <taxon>Typhlodrominae</taxon>
        <taxon>Galendromus</taxon>
    </lineage>
</organism>
<proteinExistence type="predicted"/>
<dbReference type="SMART" id="SM01052">
    <property type="entry name" value="CAP_GLY"/>
    <property type="match status" value="2"/>
</dbReference>
<protein>
    <submittedName>
        <fullName evidence="11">CAP-Gly domain-containing linker protein 1</fullName>
    </submittedName>
</protein>
<dbReference type="InterPro" id="IPR036859">
    <property type="entry name" value="CAP-Gly_dom_sf"/>
</dbReference>
<dbReference type="PANTHER" id="PTHR18916:SF82">
    <property type="entry name" value="CAP-GLY DOMAIN-CONTAINING PROTEIN"/>
    <property type="match status" value="1"/>
</dbReference>
<evidence type="ECO:0000259" key="9">
    <source>
        <dbReference type="PROSITE" id="PS50245"/>
    </source>
</evidence>
<gene>
    <name evidence="11" type="primary">LOC100897729</name>
</gene>
<keyword evidence="3" id="KW-0493">Microtubule</keyword>
<name>A0AAJ7SCR9_9ACAR</name>
<feature type="compositionally biased region" description="Low complexity" evidence="8">
    <location>
        <begin position="266"/>
        <end position="277"/>
    </location>
</feature>
<keyword evidence="6" id="KW-0206">Cytoskeleton</keyword>
<feature type="region of interest" description="Disordered" evidence="8">
    <location>
        <begin position="1167"/>
        <end position="1195"/>
    </location>
</feature>
<feature type="coiled-coil region" evidence="7">
    <location>
        <begin position="321"/>
        <end position="478"/>
    </location>
</feature>
<feature type="compositionally biased region" description="Polar residues" evidence="8">
    <location>
        <begin position="309"/>
        <end position="318"/>
    </location>
</feature>
<dbReference type="Proteomes" id="UP000694867">
    <property type="component" value="Unplaced"/>
</dbReference>
<dbReference type="InterPro" id="IPR000938">
    <property type="entry name" value="CAP-Gly_domain"/>
</dbReference>
<evidence type="ECO:0000256" key="3">
    <source>
        <dbReference type="ARBA" id="ARBA00022701"/>
    </source>
</evidence>